<dbReference type="Pfam" id="PF04898">
    <property type="entry name" value="Glu_syn_central"/>
    <property type="match status" value="1"/>
</dbReference>
<evidence type="ECO:0000256" key="7">
    <source>
        <dbReference type="ARBA" id="ARBA00022723"/>
    </source>
</evidence>
<dbReference type="Pfam" id="PF01645">
    <property type="entry name" value="Glu_synthase"/>
    <property type="match status" value="1"/>
</dbReference>
<dbReference type="PANTHER" id="PTHR11938">
    <property type="entry name" value="FAD NADPH DEHYDROGENASE/OXIDOREDUCTASE"/>
    <property type="match status" value="1"/>
</dbReference>
<dbReference type="InterPro" id="IPR006982">
    <property type="entry name" value="Glu_synth_centr_N"/>
</dbReference>
<dbReference type="eggNOG" id="COG0069">
    <property type="taxonomic scope" value="Bacteria"/>
</dbReference>
<dbReference type="SUPFAM" id="SSF69336">
    <property type="entry name" value="Alpha subunit of glutamate synthase, C-terminal domain"/>
    <property type="match status" value="1"/>
</dbReference>
<dbReference type="InterPro" id="IPR017932">
    <property type="entry name" value="GATase_2_dom"/>
</dbReference>
<dbReference type="Gene3D" id="2.160.20.60">
    <property type="entry name" value="Glutamate synthase, alpha subunit, C-terminal domain"/>
    <property type="match status" value="1"/>
</dbReference>
<keyword evidence="17" id="KW-1185">Reference proteome</keyword>
<comment type="similarity">
    <text evidence="3">Belongs to the glutamate synthase family.</text>
</comment>
<evidence type="ECO:0000256" key="10">
    <source>
        <dbReference type="ARBA" id="ARBA00023004"/>
    </source>
</evidence>
<name>M0QS23_9ACTN</name>
<evidence type="ECO:0000256" key="13">
    <source>
        <dbReference type="ARBA" id="ARBA00023291"/>
    </source>
</evidence>
<comment type="cofactor">
    <cofactor evidence="1">
        <name>FMN</name>
        <dbReference type="ChEBI" id="CHEBI:58210"/>
    </cofactor>
</comment>
<dbReference type="InterPro" id="IPR013785">
    <property type="entry name" value="Aldolase_TIM"/>
</dbReference>
<keyword evidence="5" id="KW-0285">Flavoprotein</keyword>
<dbReference type="InterPro" id="IPR002489">
    <property type="entry name" value="Glu_synth_asu_C"/>
</dbReference>
<dbReference type="EMBL" id="BANX01000039">
    <property type="protein sequence ID" value="GAC70697.1"/>
    <property type="molecule type" value="Genomic_DNA"/>
</dbReference>
<dbReference type="PANTHER" id="PTHR11938:SF133">
    <property type="entry name" value="GLUTAMATE SYNTHASE (NADH)"/>
    <property type="match status" value="1"/>
</dbReference>
<evidence type="ECO:0000256" key="4">
    <source>
        <dbReference type="ARBA" id="ARBA00022605"/>
    </source>
</evidence>
<evidence type="ECO:0000256" key="3">
    <source>
        <dbReference type="ARBA" id="ARBA00009716"/>
    </source>
</evidence>
<organism evidence="16 17">
    <name type="scientific">Gordonia soli NBRC 108243</name>
    <dbReference type="NCBI Taxonomy" id="1223545"/>
    <lineage>
        <taxon>Bacteria</taxon>
        <taxon>Bacillati</taxon>
        <taxon>Actinomycetota</taxon>
        <taxon>Actinomycetes</taxon>
        <taxon>Mycobacteriales</taxon>
        <taxon>Gordoniaceae</taxon>
        <taxon>Gordonia</taxon>
    </lineage>
</organism>
<comment type="cofactor">
    <cofactor evidence="2">
        <name>[3Fe-4S] cluster</name>
        <dbReference type="ChEBI" id="CHEBI:21137"/>
    </cofactor>
</comment>
<dbReference type="InterPro" id="IPR036485">
    <property type="entry name" value="Glu_synth_asu_C_sf"/>
</dbReference>
<comment type="pathway">
    <text evidence="14">Amino-acid biosynthesis.</text>
</comment>
<evidence type="ECO:0000256" key="8">
    <source>
        <dbReference type="ARBA" id="ARBA00022962"/>
    </source>
</evidence>
<dbReference type="CDD" id="cd00713">
    <property type="entry name" value="GltS"/>
    <property type="match status" value="1"/>
</dbReference>
<dbReference type="eggNOG" id="COG0070">
    <property type="taxonomic scope" value="Bacteria"/>
</dbReference>
<feature type="domain" description="Glutamine amidotransferase type-2" evidence="15">
    <location>
        <begin position="17"/>
        <end position="400"/>
    </location>
</feature>
<dbReference type="InterPro" id="IPR050711">
    <property type="entry name" value="ET-N_metabolism_enzyme"/>
</dbReference>
<dbReference type="STRING" id="1223545.GS4_39_00280"/>
<dbReference type="GO" id="GO:0006537">
    <property type="term" value="P:glutamate biosynthetic process"/>
    <property type="evidence" value="ECO:0007669"/>
    <property type="project" value="UniProtKB-KW"/>
</dbReference>
<evidence type="ECO:0000256" key="5">
    <source>
        <dbReference type="ARBA" id="ARBA00022630"/>
    </source>
</evidence>
<keyword evidence="8" id="KW-0315">Glutamine amidotransferase</keyword>
<evidence type="ECO:0000256" key="11">
    <source>
        <dbReference type="ARBA" id="ARBA00023014"/>
    </source>
</evidence>
<keyword evidence="4" id="KW-0028">Amino-acid biosynthesis</keyword>
<keyword evidence="6" id="KW-0288">FMN</keyword>
<keyword evidence="13" id="KW-0003">3Fe-4S</keyword>
<dbReference type="SUPFAM" id="SSF51395">
    <property type="entry name" value="FMN-linked oxidoreductases"/>
    <property type="match status" value="1"/>
</dbReference>
<dbReference type="GO" id="GO:0051538">
    <property type="term" value="F:3 iron, 4 sulfur cluster binding"/>
    <property type="evidence" value="ECO:0007669"/>
    <property type="project" value="UniProtKB-KW"/>
</dbReference>
<dbReference type="eggNOG" id="COG0067">
    <property type="taxonomic scope" value="Bacteria"/>
</dbReference>
<reference evidence="16 17" key="1">
    <citation type="submission" date="2013-01" db="EMBL/GenBank/DDBJ databases">
        <title>Whole genome shotgun sequence of Gordonia soli NBRC 108243.</title>
        <authorList>
            <person name="Isaki-Nakamura S."/>
            <person name="Hosoyama A."/>
            <person name="Tsuchikane K."/>
            <person name="Ando Y."/>
            <person name="Baba S."/>
            <person name="Ohji S."/>
            <person name="Hamada M."/>
            <person name="Tamura T."/>
            <person name="Yamazoe A."/>
            <person name="Yamazaki S."/>
            <person name="Fujita N."/>
        </authorList>
    </citation>
    <scope>NUCLEOTIDE SEQUENCE [LARGE SCALE GENOMIC DNA]</scope>
    <source>
        <strain evidence="16 17">NBRC 108243</strain>
    </source>
</reference>
<accession>M0QS23</accession>
<evidence type="ECO:0000256" key="1">
    <source>
        <dbReference type="ARBA" id="ARBA00001917"/>
    </source>
</evidence>
<proteinExistence type="inferred from homology"/>
<evidence type="ECO:0000256" key="9">
    <source>
        <dbReference type="ARBA" id="ARBA00023002"/>
    </source>
</evidence>
<keyword evidence="10" id="KW-0408">Iron</keyword>
<dbReference type="InterPro" id="IPR002932">
    <property type="entry name" value="Glu_synthdom"/>
</dbReference>
<dbReference type="GO" id="GO:0046872">
    <property type="term" value="F:metal ion binding"/>
    <property type="evidence" value="ECO:0007669"/>
    <property type="project" value="UniProtKB-KW"/>
</dbReference>
<evidence type="ECO:0000256" key="14">
    <source>
        <dbReference type="ARBA" id="ARBA00029440"/>
    </source>
</evidence>
<keyword evidence="9" id="KW-0560">Oxidoreductase</keyword>
<dbReference type="Proteomes" id="UP000011666">
    <property type="component" value="Unassembled WGS sequence"/>
</dbReference>
<keyword evidence="12" id="KW-0314">Glutamate biosynthesis</keyword>
<evidence type="ECO:0000256" key="12">
    <source>
        <dbReference type="ARBA" id="ARBA00023164"/>
    </source>
</evidence>
<comment type="caution">
    <text evidence="16">The sequence shown here is derived from an EMBL/GenBank/DDBJ whole genome shotgun (WGS) entry which is preliminary data.</text>
</comment>
<gene>
    <name evidence="16" type="ORF">GS4_39_00280</name>
</gene>
<dbReference type="SUPFAM" id="SSF56235">
    <property type="entry name" value="N-terminal nucleophile aminohydrolases (Ntn hydrolases)"/>
    <property type="match status" value="1"/>
</dbReference>
<evidence type="ECO:0000313" key="16">
    <source>
        <dbReference type="EMBL" id="GAC70697.1"/>
    </source>
</evidence>
<dbReference type="Pfam" id="PF00310">
    <property type="entry name" value="GATase_2"/>
    <property type="match status" value="1"/>
</dbReference>
<evidence type="ECO:0000256" key="6">
    <source>
        <dbReference type="ARBA" id="ARBA00022643"/>
    </source>
</evidence>
<sequence length="1906" mass="201296">MRPERWLWDPSDKKSSCGVGFITRKDGVPHHDVIERAREALCSVPHRGGMSALGVGDGGGVSLDLSEEFFRAVTGRADLTLGRFCVGNFFLPAGPDAAAAATDLIESTLAERGFEVLAVRDVPVDDSVLRPAAIDAQLPIRQWVWEAPGSGHQSHELDRLVQQALLHIEAVGYTDPAIAGLYPLSLSSHTQVLKGRLSSPEVIDYFVDLADERHAVRTLFFHTRFSTNTDPHPTMAQPFRFLAHNGELNTDKKNRIAQVTAAAAHRTTIVRPPGQSDSSRLDQTVAARVVEDDVDLVTAIVSMMPPAWENDDTLSPAVRAMFEYFSLYEEKNDGPAAVVFGDGTVIGARLDRLGLRPLRTVETDDYLCVFSEAGQIAVPSETVIARGRVSAGGMIYHDHRENRTYTTTEAYEKLAAARDYPALLRAAKIDLADVSATAADAPGHASLPAEADGLSDHQRYRAFHLDQESLRFFVDPMLTNGAERVSAMGFGNAINAFTDSESSVARFFSQRFAQVTNPPLDSIREADGMTLRVALGARPQDHDSTPSTRQIILRTPILTAADLDLLLRQDECPVHTIDARFPVGAGQPADGAVGSDEQVATHHRALTTAVDEICDRTVELAAAGGIVVLSDRAVDAAHAAIPMIFLVSAVNQRLIAEGLRLRVSVVVDSGQVESSHHLAAVLGFGASAVHPHSVAHRAAEKSGDDADAAFGRWTKAAEKSLMKTMGRVGLCTVESYIGGEFFEPNFLDTEDADLRRWFPALVAPVGGVGLTPIVGAVVRAHRAATAPDASLDADGDLPLLGLFKERSDGAGHSFGATAVRAYEAMTAEKLEFARTGPTGAVPDDSALPDAIAATGGLSDPRASIGPDADDLLRVLTLGSLADAFGLDASAYRDSSYERLSPQAIDGFRITDAYRAFVADLAGQRADRPSALRDVLGFPADISTATTVDEFVGELARIRPDLNGHIAIRGLRVEEPAPASMNAGSNAGPTDTRSTADDTVAAHLHLVGDVVEGERNRAFVAAVGTVLGHDAEILDCGDGGIVVVATGPSADVLSSWRGAPSAIPLTHVQPAHEITATLASGAMSHGALVAPAHEAVAHGTNMVGGLSNSGEGGEHISRYGTVRASRIKQFASGRFGIWAGYLADPMLSELEIKIGQGAKPGEGGQLPAPKVTVEIAAARGGTPGVELVSPPPHHDTYSIEDLAQLIHDCKAARVRVIVKLVSSEGIGTIAVGVAKAGADVINVAGNTGGTGAASVTSLRYAGRAAEIGLAEVHQALSANGLRQKVTLRASGAHQTGRDVVVSALLGADSFEFGTAALMMVGCVMAKNCNIKCPAGLTTNPEVFEGDPRALAQYLLNIAHDVRETLAGLGLDGLAAARGRADLLHLVDHPAAVGTLRTDALLAVIDAPVIDDPVYLEHDYAIDDELVRQVRAAIIDGAAEQVRTESVVLSNRNKTLGGQLAVDIERILNHELDETILAALPAVDVDDRGRAQLRPDSVIVPTTGSAGLSYAAFCNDGMRLLHTGTANDGVGKSMSGGTVVVASPGGGSAEVGANVLIGNFALFGATGGRLFVEGEAGDRFAVRNSGATAVVEGLGEFGCEYMTNGAVLNIGGFGRGLGNGMSGGFLYQYDPENAIGRRVSGDSVIVGSITDDADPLAPVHHQAVRQLLALHVEATGSAAAARLLRDWDSERHHFRYAIPRALAAYQDSDALVATMSRRELLGELATAVATEQVRLLKTHLRSGEPIAGGRVPEFGHTDNSEMHRLLNAFTVFELAREVATKRRTGRSAPDSNHWTDHSIAVAARNLVLTEDFELLGRVGSYARGILDGYGADELAALIAAKRVADYKEALSRRNVRSIDAPATYGWILLQDAKNREKLGSLPDFDELFAARAVPDVVDALRSAQTKAG</sequence>
<dbReference type="CDD" id="cd02808">
    <property type="entry name" value="GltS_FMN"/>
    <property type="match status" value="1"/>
</dbReference>
<dbReference type="Pfam" id="PF01493">
    <property type="entry name" value="GXGXG"/>
    <property type="match status" value="1"/>
</dbReference>
<dbReference type="GO" id="GO:0015930">
    <property type="term" value="F:glutamate synthase activity"/>
    <property type="evidence" value="ECO:0007669"/>
    <property type="project" value="InterPro"/>
</dbReference>
<protein>
    <submittedName>
        <fullName evidence="16">Putative glutamate synthase</fullName>
    </submittedName>
</protein>
<dbReference type="Gene3D" id="3.20.20.70">
    <property type="entry name" value="Aldolase class I"/>
    <property type="match status" value="2"/>
</dbReference>
<evidence type="ECO:0000256" key="2">
    <source>
        <dbReference type="ARBA" id="ARBA00001927"/>
    </source>
</evidence>
<keyword evidence="7" id="KW-0479">Metal-binding</keyword>
<evidence type="ECO:0000313" key="17">
    <source>
        <dbReference type="Proteomes" id="UP000011666"/>
    </source>
</evidence>
<dbReference type="Gene3D" id="3.60.20.10">
    <property type="entry name" value="Glutamine Phosphoribosylpyrophosphate, subunit 1, domain 1"/>
    <property type="match status" value="1"/>
</dbReference>
<keyword evidence="11" id="KW-0411">Iron-sulfur</keyword>
<evidence type="ECO:0000259" key="15">
    <source>
        <dbReference type="PROSITE" id="PS51278"/>
    </source>
</evidence>
<dbReference type="PROSITE" id="PS51278">
    <property type="entry name" value="GATASE_TYPE_2"/>
    <property type="match status" value="1"/>
</dbReference>
<dbReference type="GO" id="GO:0019676">
    <property type="term" value="P:ammonia assimilation cycle"/>
    <property type="evidence" value="ECO:0007669"/>
    <property type="project" value="TreeGrafter"/>
</dbReference>
<dbReference type="InterPro" id="IPR029055">
    <property type="entry name" value="Ntn_hydrolases_N"/>
</dbReference>